<protein>
    <submittedName>
        <fullName evidence="1">Uncharacterized protein</fullName>
    </submittedName>
</protein>
<dbReference type="Gene3D" id="3.40.980.10">
    <property type="entry name" value="MoaB/Mog-like domain"/>
    <property type="match status" value="1"/>
</dbReference>
<name>A1RW46_THEPD</name>
<accession>A1RW46</accession>
<proteinExistence type="predicted"/>
<dbReference type="EMBL" id="CP000505">
    <property type="protein sequence ID" value="ABL77426.1"/>
    <property type="molecule type" value="Genomic_DNA"/>
</dbReference>
<organism evidence="1 2">
    <name type="scientific">Thermofilum pendens (strain DSM 2475 / Hrk 5)</name>
    <dbReference type="NCBI Taxonomy" id="368408"/>
    <lineage>
        <taxon>Archaea</taxon>
        <taxon>Thermoproteota</taxon>
        <taxon>Thermoprotei</taxon>
        <taxon>Thermofilales</taxon>
        <taxon>Thermofilaceae</taxon>
        <taxon>Thermofilum</taxon>
    </lineage>
</organism>
<keyword evidence="2" id="KW-1185">Reference proteome</keyword>
<dbReference type="eggNOG" id="arCOG00215">
    <property type="taxonomic scope" value="Archaea"/>
</dbReference>
<sequence length="258" mass="27880">MKVAVVALPEAREPEAALQWLKGYLGAIGVEPSLVRANVSLEEVAAVIAEQDAVIVVGAAGNRKAVEVIGNALGLKLEVNKEALELVTGYYMDRVDIPGNVEELAITPEFSYVIPNERGPVPAFVAFSLTDDRFVAATPPGFEETIETFEAGIQDFFREKTGKKYSVTFSMDVECGVEEAESIVSEVNSGVKGVFARLDARFYTGKGLPLTFTAYSETPEGLSDAMERVEELVKKLAAEKGLRLVEKEKAGGVKEEDL</sequence>
<evidence type="ECO:0000313" key="2">
    <source>
        <dbReference type="Proteomes" id="UP000000641"/>
    </source>
</evidence>
<dbReference type="AlphaFoldDB" id="A1RW46"/>
<dbReference type="InterPro" id="IPR036425">
    <property type="entry name" value="MoaB/Mog-like_dom_sf"/>
</dbReference>
<gene>
    <name evidence="1" type="ordered locus">Tpen_0016</name>
</gene>
<dbReference type="EnsemblBacteria" id="ABL77426">
    <property type="protein sequence ID" value="ABL77426"/>
    <property type="gene ID" value="Tpen_0016"/>
</dbReference>
<evidence type="ECO:0000313" key="1">
    <source>
        <dbReference type="EMBL" id="ABL77426.1"/>
    </source>
</evidence>
<dbReference type="OrthoDB" id="31336at2157"/>
<dbReference type="Proteomes" id="UP000000641">
    <property type="component" value="Chromosome"/>
</dbReference>
<dbReference type="HOGENOM" id="CLU_1088287_0_0_2"/>
<reference evidence="2" key="1">
    <citation type="journal article" date="2008" name="J. Bacteriol.">
        <title>Genome sequence of Thermofilum pendens reveals an exceptional loss of biosynthetic pathways without genome reduction.</title>
        <authorList>
            <person name="Anderson I."/>
            <person name="Rodriguez J."/>
            <person name="Susanti D."/>
            <person name="Porat I."/>
            <person name="Reich C."/>
            <person name="Ulrich L.E."/>
            <person name="Elkins J.G."/>
            <person name="Mavromatis K."/>
            <person name="Lykidis A."/>
            <person name="Kim E."/>
            <person name="Thompson L.S."/>
            <person name="Nolan M."/>
            <person name="Land M."/>
            <person name="Copeland A."/>
            <person name="Lapidus A."/>
            <person name="Lucas S."/>
            <person name="Detter C."/>
            <person name="Zhulin I.B."/>
            <person name="Olsen G.J."/>
            <person name="Whitman W."/>
            <person name="Mukhopadhyay B."/>
            <person name="Bristow J."/>
            <person name="Kyrpides N."/>
        </authorList>
    </citation>
    <scope>NUCLEOTIDE SEQUENCE [LARGE SCALE GENOMIC DNA]</scope>
    <source>
        <strain evidence="2">DSM 2475 / Hrk 5</strain>
    </source>
</reference>
<dbReference type="KEGG" id="tpe:Tpen_0016"/>
<dbReference type="GeneID" id="4601713"/>
<dbReference type="RefSeq" id="WP_011751691.1">
    <property type="nucleotide sequence ID" value="NC_008698.1"/>
</dbReference>
<dbReference type="STRING" id="368408.Tpen_0016"/>